<keyword evidence="3" id="KW-0812">Transmembrane</keyword>
<dbReference type="PRINTS" id="PR00950">
    <property type="entry name" value="TYPE3IMSPROT"/>
</dbReference>
<dbReference type="Gene3D" id="6.10.250.2080">
    <property type="match status" value="1"/>
</dbReference>
<feature type="transmembrane region" description="Helical" evidence="3">
    <location>
        <begin position="87"/>
        <end position="112"/>
    </location>
</feature>
<keyword evidence="4" id="KW-0969">Cilium</keyword>
<gene>
    <name evidence="4" type="ORF">DI556_01550</name>
</gene>
<feature type="transmembrane region" description="Helical" evidence="3">
    <location>
        <begin position="187"/>
        <end position="213"/>
    </location>
</feature>
<comment type="similarity">
    <text evidence="1">Belongs to the type III secretion exporter family.</text>
</comment>
<keyword evidence="3" id="KW-0472">Membrane</keyword>
<protein>
    <submittedName>
        <fullName evidence="4">Flagellar biosynthesis protein FlhB</fullName>
    </submittedName>
</protein>
<reference evidence="4 5" key="1">
    <citation type="submission" date="2017-08" db="EMBL/GenBank/DDBJ databases">
        <title>Infants hospitalized years apart are colonized by the same room-sourced microbial strains.</title>
        <authorList>
            <person name="Brooks B."/>
            <person name="Olm M.R."/>
            <person name="Firek B.A."/>
            <person name="Baker R."/>
            <person name="Thomas B.C."/>
            <person name="Morowitz M.J."/>
            <person name="Banfield J.F."/>
        </authorList>
    </citation>
    <scope>NUCLEOTIDE SEQUENCE [LARGE SCALE GENOMIC DNA]</scope>
    <source>
        <strain evidence="4">S2_005_002_R2_34</strain>
    </source>
</reference>
<feature type="compositionally biased region" description="Basic and acidic residues" evidence="2">
    <location>
        <begin position="228"/>
        <end position="243"/>
    </location>
</feature>
<keyword evidence="4" id="KW-0282">Flagellum</keyword>
<dbReference type="SUPFAM" id="SSF160544">
    <property type="entry name" value="EscU C-terminal domain-like"/>
    <property type="match status" value="1"/>
</dbReference>
<evidence type="ECO:0000256" key="3">
    <source>
        <dbReference type="SAM" id="Phobius"/>
    </source>
</evidence>
<dbReference type="GO" id="GO:0005886">
    <property type="term" value="C:plasma membrane"/>
    <property type="evidence" value="ECO:0007669"/>
    <property type="project" value="TreeGrafter"/>
</dbReference>
<name>A0A2W5NJE9_RHOSU</name>
<keyword evidence="4" id="KW-0966">Cell projection</keyword>
<feature type="region of interest" description="Disordered" evidence="2">
    <location>
        <begin position="227"/>
        <end position="247"/>
    </location>
</feature>
<dbReference type="Gene3D" id="3.40.1690.10">
    <property type="entry name" value="secretion proteins EscU"/>
    <property type="match status" value="1"/>
</dbReference>
<dbReference type="Pfam" id="PF01312">
    <property type="entry name" value="Bac_export_2"/>
    <property type="match status" value="1"/>
</dbReference>
<accession>A0A2W5NJE9</accession>
<feature type="transmembrane region" description="Helical" evidence="3">
    <location>
        <begin position="41"/>
        <end position="67"/>
    </location>
</feature>
<dbReference type="AlphaFoldDB" id="A0A2W5NJE9"/>
<evidence type="ECO:0000313" key="5">
    <source>
        <dbReference type="Proteomes" id="UP000249185"/>
    </source>
</evidence>
<proteinExistence type="inferred from homology"/>
<sequence length="360" mass="37082">MSEDGEGSGEKSFAATPQRLAEARAKGDVPKSTDATAAASYLALLAAIALAGAAAARGAGSALMTFLAEADRLPLLAPGGPGLAAGLVGAAILPLAPLVLGPMAAVALCLVAQRAVTVSGEKLAPKASRVSPVANARNKFGVDGLVEFGKAALKLAAIAVALFLYLSREADRIVGAAAADPGVLGGLMAGTLVALLTITALIATVIGAADLLWQRISHARKLRMSLQEMKEEHRKSEGDGHAKAERRRRGQEIALNQMLLDVPTADVVIVNPTHYAVALRWSRAKGSAPTCVAKGTDVVAARIRAVAETAGIPVHGDPATARALHATVEIGQEIRPEHYRAVAAAVRFADRMRQAARARL</sequence>
<dbReference type="PANTHER" id="PTHR30531:SF12">
    <property type="entry name" value="FLAGELLAR BIOSYNTHETIC PROTEIN FLHB"/>
    <property type="match status" value="1"/>
</dbReference>
<dbReference type="InterPro" id="IPR029025">
    <property type="entry name" value="T3SS_substrate_exporter_C"/>
</dbReference>
<keyword evidence="3" id="KW-1133">Transmembrane helix</keyword>
<evidence type="ECO:0000256" key="2">
    <source>
        <dbReference type="SAM" id="MobiDB-lite"/>
    </source>
</evidence>
<dbReference type="Proteomes" id="UP000249185">
    <property type="component" value="Unassembled WGS sequence"/>
</dbReference>
<comment type="caution">
    <text evidence="4">The sequence shown here is derived from an EMBL/GenBank/DDBJ whole genome shotgun (WGS) entry which is preliminary data.</text>
</comment>
<dbReference type="InterPro" id="IPR006135">
    <property type="entry name" value="T3SS_substrate_exporter"/>
</dbReference>
<evidence type="ECO:0000313" key="4">
    <source>
        <dbReference type="EMBL" id="PZQ52369.1"/>
    </source>
</evidence>
<dbReference type="PANTHER" id="PTHR30531">
    <property type="entry name" value="FLAGELLAR BIOSYNTHETIC PROTEIN FLHB"/>
    <property type="match status" value="1"/>
</dbReference>
<evidence type="ECO:0000256" key="1">
    <source>
        <dbReference type="ARBA" id="ARBA00010690"/>
    </source>
</evidence>
<dbReference type="GO" id="GO:0009306">
    <property type="term" value="P:protein secretion"/>
    <property type="evidence" value="ECO:0007669"/>
    <property type="project" value="InterPro"/>
</dbReference>
<organism evidence="4 5">
    <name type="scientific">Rhodovulum sulfidophilum</name>
    <name type="common">Rhodobacter sulfidophilus</name>
    <dbReference type="NCBI Taxonomy" id="35806"/>
    <lineage>
        <taxon>Bacteria</taxon>
        <taxon>Pseudomonadati</taxon>
        <taxon>Pseudomonadota</taxon>
        <taxon>Alphaproteobacteria</taxon>
        <taxon>Rhodobacterales</taxon>
        <taxon>Paracoccaceae</taxon>
        <taxon>Rhodovulum</taxon>
    </lineage>
</organism>
<dbReference type="EMBL" id="QFPW01000001">
    <property type="protein sequence ID" value="PZQ52369.1"/>
    <property type="molecule type" value="Genomic_DNA"/>
</dbReference>
<feature type="transmembrane region" description="Helical" evidence="3">
    <location>
        <begin position="151"/>
        <end position="167"/>
    </location>
</feature>